<proteinExistence type="predicted"/>
<sequence>MAVTPPSNVARARRCGRHAGTIVRCSRAGAPAMFFRTTCALALLLTACSGSARAQTAETDAVLFQNDLREVLECSAGPDLQQRVVSRLRAARYTDVAERTAELRDWRFEEKGADDDHRMTVITLPQPMTVHGIDARQVVADPFGFSIALDGAQRERVIAAYALHLQSSTLREPFELWSAPTASVIVRSAGDGHRLGCKPFTKDGKATVRQVPAVDVQDLQDAIHCRADEGSMRRLQAFWQRLSEQPQFEWPQDVRSVNEVNYTVDDEELHLLLIGLQAPVQAYGVPTHTIALAFGGFFGVDLGSTAVAPVLAKAGMDTSHAVGKDAWQRLLPPVAFSGGSWIPQHIVMRTDEGRVVAGCASDYERGPSR</sequence>
<name>A0AAI9FYH9_STEMA</name>
<dbReference type="Proteomes" id="UP001214521">
    <property type="component" value="Unassembled WGS sequence"/>
</dbReference>
<gene>
    <name evidence="1" type="ORF">QEK83_004349</name>
</gene>
<evidence type="ECO:0000313" key="1">
    <source>
        <dbReference type="EMBL" id="EKT4443639.1"/>
    </source>
</evidence>
<dbReference type="EMBL" id="ABLOMU010000097">
    <property type="protein sequence ID" value="EKT4443639.1"/>
    <property type="molecule type" value="Genomic_DNA"/>
</dbReference>
<accession>A0AAI9FYH9</accession>
<evidence type="ECO:0000313" key="2">
    <source>
        <dbReference type="Proteomes" id="UP001214521"/>
    </source>
</evidence>
<protein>
    <submittedName>
        <fullName evidence="1">Uncharacterized protein</fullName>
    </submittedName>
</protein>
<dbReference type="RefSeq" id="WP_164198208.1">
    <property type="nucleotide sequence ID" value="NZ_VLWT01000088.1"/>
</dbReference>
<dbReference type="AlphaFoldDB" id="A0AAI9FYH9"/>
<comment type="caution">
    <text evidence="1">The sequence shown here is derived from an EMBL/GenBank/DDBJ whole genome shotgun (WGS) entry which is preliminary data.</text>
</comment>
<organism evidence="1 2">
    <name type="scientific">Stenotrophomonas maltophilia</name>
    <name type="common">Pseudomonas maltophilia</name>
    <name type="synonym">Xanthomonas maltophilia</name>
    <dbReference type="NCBI Taxonomy" id="40324"/>
    <lineage>
        <taxon>Bacteria</taxon>
        <taxon>Pseudomonadati</taxon>
        <taxon>Pseudomonadota</taxon>
        <taxon>Gammaproteobacteria</taxon>
        <taxon>Lysobacterales</taxon>
        <taxon>Lysobacteraceae</taxon>
        <taxon>Stenotrophomonas</taxon>
        <taxon>Stenotrophomonas maltophilia group</taxon>
    </lineage>
</organism>
<reference evidence="1" key="1">
    <citation type="submission" date="2022-07" db="EMBL/GenBank/DDBJ databases">
        <authorList>
            <consortium name="Clinical and Environmental Microbiology Branch: Whole genome sequencing antimicrobial resistance pathogens in the healthcare setting"/>
        </authorList>
    </citation>
    <scope>NUCLEOTIDE SEQUENCE</scope>
    <source>
        <strain evidence="1">Stenotrophomonas_maltophilia_2021CK-00905</strain>
    </source>
</reference>